<sequence>VKIISTVKINLTSEINSTIENDLIVEINSTVLIIENNLHIVILNNCIRSTYEVN</sequence>
<reference evidence="1" key="1">
    <citation type="submission" date="2021-06" db="EMBL/GenBank/DDBJ databases">
        <authorList>
            <person name="Kallberg Y."/>
            <person name="Tangrot J."/>
            <person name="Rosling A."/>
        </authorList>
    </citation>
    <scope>NUCLEOTIDE SEQUENCE</scope>
    <source>
        <strain evidence="1">AU212A</strain>
    </source>
</reference>
<feature type="non-terminal residue" evidence="1">
    <location>
        <position position="1"/>
    </location>
</feature>
<evidence type="ECO:0000313" key="2">
    <source>
        <dbReference type="Proteomes" id="UP000789860"/>
    </source>
</evidence>
<name>A0ACA9N340_9GLOM</name>
<dbReference type="Proteomes" id="UP000789860">
    <property type="component" value="Unassembled WGS sequence"/>
</dbReference>
<protein>
    <submittedName>
        <fullName evidence="1">5904_t:CDS:1</fullName>
    </submittedName>
</protein>
<organism evidence="1 2">
    <name type="scientific">Scutellospora calospora</name>
    <dbReference type="NCBI Taxonomy" id="85575"/>
    <lineage>
        <taxon>Eukaryota</taxon>
        <taxon>Fungi</taxon>
        <taxon>Fungi incertae sedis</taxon>
        <taxon>Mucoromycota</taxon>
        <taxon>Glomeromycotina</taxon>
        <taxon>Glomeromycetes</taxon>
        <taxon>Diversisporales</taxon>
        <taxon>Gigasporaceae</taxon>
        <taxon>Scutellospora</taxon>
    </lineage>
</organism>
<gene>
    <name evidence="1" type="ORF">SCALOS_LOCUS7900</name>
</gene>
<keyword evidence="2" id="KW-1185">Reference proteome</keyword>
<comment type="caution">
    <text evidence="1">The sequence shown here is derived from an EMBL/GenBank/DDBJ whole genome shotgun (WGS) entry which is preliminary data.</text>
</comment>
<feature type="non-terminal residue" evidence="1">
    <location>
        <position position="54"/>
    </location>
</feature>
<accession>A0ACA9N340</accession>
<proteinExistence type="predicted"/>
<dbReference type="EMBL" id="CAJVPM010019285">
    <property type="protein sequence ID" value="CAG8628982.1"/>
    <property type="molecule type" value="Genomic_DNA"/>
</dbReference>
<evidence type="ECO:0000313" key="1">
    <source>
        <dbReference type="EMBL" id="CAG8628982.1"/>
    </source>
</evidence>